<accession>A0A1D1YPR5</accession>
<dbReference type="PANTHER" id="PTHR34059:SF1">
    <property type="entry name" value="EXPRESSED PROTEIN"/>
    <property type="match status" value="1"/>
</dbReference>
<evidence type="ECO:0000313" key="2">
    <source>
        <dbReference type="EMBL" id="JAT56622.1"/>
    </source>
</evidence>
<dbReference type="AlphaFoldDB" id="A0A1D1YPR5"/>
<reference evidence="2" key="1">
    <citation type="submission" date="2015-07" db="EMBL/GenBank/DDBJ databases">
        <title>Transcriptome Assembly of Anthurium amnicola.</title>
        <authorList>
            <person name="Suzuki J."/>
        </authorList>
    </citation>
    <scope>NUCLEOTIDE SEQUENCE</scope>
</reference>
<organism evidence="2">
    <name type="scientific">Anthurium amnicola</name>
    <dbReference type="NCBI Taxonomy" id="1678845"/>
    <lineage>
        <taxon>Eukaryota</taxon>
        <taxon>Viridiplantae</taxon>
        <taxon>Streptophyta</taxon>
        <taxon>Embryophyta</taxon>
        <taxon>Tracheophyta</taxon>
        <taxon>Spermatophyta</taxon>
        <taxon>Magnoliopsida</taxon>
        <taxon>Liliopsida</taxon>
        <taxon>Araceae</taxon>
        <taxon>Pothoideae</taxon>
        <taxon>Potheae</taxon>
        <taxon>Anthurium</taxon>
    </lineage>
</organism>
<dbReference type="PANTHER" id="PTHR34059">
    <property type="entry name" value="EXPRESSED PROTEIN"/>
    <property type="match status" value="1"/>
</dbReference>
<feature type="region of interest" description="Disordered" evidence="1">
    <location>
        <begin position="1"/>
        <end position="20"/>
    </location>
</feature>
<feature type="region of interest" description="Disordered" evidence="1">
    <location>
        <begin position="153"/>
        <end position="231"/>
    </location>
</feature>
<evidence type="ECO:0000256" key="1">
    <source>
        <dbReference type="SAM" id="MobiDB-lite"/>
    </source>
</evidence>
<feature type="compositionally biased region" description="Low complexity" evidence="1">
    <location>
        <begin position="161"/>
        <end position="173"/>
    </location>
</feature>
<protein>
    <submittedName>
        <fullName evidence="2">Uncharacterized protein SE_0534</fullName>
    </submittedName>
</protein>
<sequence length="308" mass="34584">MAGPDAIPSPHCKMGSYPPSPTQQKPCKFATSFLSRAALFAVFAAVLPLLPSQAPEFVSQALLPRSWELLHLLLVGIAVSYGLFSRRSDDPAAEKEALHRTVDTPQSYLTQLLQMSPVFDDDEPETHLGAEENRPQIWSSRFYMGEPTMVVARESSGSDGRPLLLPVRSLRSPMGKKGRSEGRTPPFGHKPPEGTNRGFQDELEEEDSDVGSLRSSRFHIKPRSHAEGCHPVGRSVRTVRPMEVVQEAMPDRETKPEYSPTPAAPVLRHETEIEKRKKKKKKMVMVAGGHRWPCVEWVFRSHRAHWRQ</sequence>
<dbReference type="EMBL" id="GDJX01011314">
    <property type="protein sequence ID" value="JAT56622.1"/>
    <property type="molecule type" value="Transcribed_RNA"/>
</dbReference>
<gene>
    <name evidence="2" type="primary">SE_0534</name>
    <name evidence="2" type="ORF">g.90702</name>
</gene>
<proteinExistence type="predicted"/>
<name>A0A1D1YPR5_9ARAE</name>